<dbReference type="GO" id="GO:0016787">
    <property type="term" value="F:hydrolase activity"/>
    <property type="evidence" value="ECO:0007669"/>
    <property type="project" value="UniProtKB-KW"/>
</dbReference>
<comment type="caution">
    <text evidence="2">The sequence shown here is derived from an EMBL/GenBank/DDBJ whole genome shotgun (WGS) entry which is preliminary data.</text>
</comment>
<evidence type="ECO:0000313" key="2">
    <source>
        <dbReference type="EMBL" id="MEJ8814516.1"/>
    </source>
</evidence>
<proteinExistence type="predicted"/>
<dbReference type="InterPro" id="IPR029062">
    <property type="entry name" value="Class_I_gatase-like"/>
</dbReference>
<reference evidence="2 3" key="1">
    <citation type="submission" date="2024-03" db="EMBL/GenBank/DDBJ databases">
        <title>Novel species of the genus Variovorax.</title>
        <authorList>
            <person name="Liu Q."/>
            <person name="Xin Y.-H."/>
        </authorList>
    </citation>
    <scope>NUCLEOTIDE SEQUENCE [LARGE SCALE GENOMIC DNA]</scope>
    <source>
        <strain evidence="2 3">KACC 18899</strain>
    </source>
</reference>
<feature type="domain" description="Glutamine amidotransferase" evidence="1">
    <location>
        <begin position="23"/>
        <end position="181"/>
    </location>
</feature>
<dbReference type="InterPro" id="IPR044992">
    <property type="entry name" value="ChyE-like"/>
</dbReference>
<dbReference type="CDD" id="cd01741">
    <property type="entry name" value="GATase1_1"/>
    <property type="match status" value="1"/>
</dbReference>
<dbReference type="Proteomes" id="UP001365846">
    <property type="component" value="Unassembled WGS sequence"/>
</dbReference>
<dbReference type="InterPro" id="IPR017926">
    <property type="entry name" value="GATASE"/>
</dbReference>
<dbReference type="SUPFAM" id="SSF52317">
    <property type="entry name" value="Class I glutamine amidotransferase-like"/>
    <property type="match status" value="1"/>
</dbReference>
<dbReference type="EMBL" id="JBBKZU010000013">
    <property type="protein sequence ID" value="MEJ8814516.1"/>
    <property type="molecule type" value="Genomic_DNA"/>
</dbReference>
<keyword evidence="3" id="KW-1185">Reference proteome</keyword>
<protein>
    <submittedName>
        <fullName evidence="2">Type 1 glutamine amidotransferase</fullName>
        <ecNumber evidence="2">3.4.-.-</ecNumber>
    </submittedName>
</protein>
<organism evidence="2 3">
    <name type="scientific">Variovorax ureilyticus</name>
    <dbReference type="NCBI Taxonomy" id="1836198"/>
    <lineage>
        <taxon>Bacteria</taxon>
        <taxon>Pseudomonadati</taxon>
        <taxon>Pseudomonadota</taxon>
        <taxon>Betaproteobacteria</taxon>
        <taxon>Burkholderiales</taxon>
        <taxon>Comamonadaceae</taxon>
        <taxon>Variovorax</taxon>
    </lineage>
</organism>
<name>A0ABU8VMH2_9BURK</name>
<dbReference type="Gene3D" id="3.40.50.880">
    <property type="match status" value="1"/>
</dbReference>
<dbReference type="EC" id="3.4.-.-" evidence="2"/>
<dbReference type="Pfam" id="PF00117">
    <property type="entry name" value="GATase"/>
    <property type="match status" value="1"/>
</dbReference>
<keyword evidence="2" id="KW-0378">Hydrolase</keyword>
<accession>A0ABU8VMH2</accession>
<keyword evidence="2" id="KW-0315">Glutamine amidotransferase</keyword>
<dbReference type="PANTHER" id="PTHR42695:SF5">
    <property type="entry name" value="GLUTAMINE AMIDOTRANSFERASE YLR126C-RELATED"/>
    <property type="match status" value="1"/>
</dbReference>
<dbReference type="RefSeq" id="WP_340359742.1">
    <property type="nucleotide sequence ID" value="NZ_JBBKZU010000013.1"/>
</dbReference>
<evidence type="ECO:0000259" key="1">
    <source>
        <dbReference type="Pfam" id="PF00117"/>
    </source>
</evidence>
<dbReference type="PROSITE" id="PS51273">
    <property type="entry name" value="GATASE_TYPE_1"/>
    <property type="match status" value="1"/>
</dbReference>
<evidence type="ECO:0000313" key="3">
    <source>
        <dbReference type="Proteomes" id="UP001365846"/>
    </source>
</evidence>
<dbReference type="PANTHER" id="PTHR42695">
    <property type="entry name" value="GLUTAMINE AMIDOTRANSFERASE YLR126C-RELATED"/>
    <property type="match status" value="1"/>
</dbReference>
<sequence>MKPIAVFQHTEVGAPGTVVPILQSLGQAVRVIRIVDGEPVPESAEGFCGLVFMGGYMGVHDGLPWIARELALIRDADARGLPVAGHCLGSQLVALALGGSVARHTAPEIGWQPLQTGSGALARDWWGEFAGGEVQTFQWHGDTFQPPPGALQIARSDHCSNQAFALRDRHLMLQSHLEMTPALVSLSLERNGEQLRRQFAAGNPAVSDPSDVLGDLDARTARMRTVLARLYARWVRGCA</sequence>
<gene>
    <name evidence="2" type="ORF">WKW77_25790</name>
</gene>